<dbReference type="AlphaFoldDB" id="A0A6M3MCY6"/>
<name>A0A6M3MCY6_9ZZZZ</name>
<accession>A0A6M3MCY6</accession>
<organism evidence="1">
    <name type="scientific">viral metagenome</name>
    <dbReference type="NCBI Taxonomy" id="1070528"/>
    <lineage>
        <taxon>unclassified sequences</taxon>
        <taxon>metagenomes</taxon>
        <taxon>organismal metagenomes</taxon>
    </lineage>
</organism>
<protein>
    <submittedName>
        <fullName evidence="1">Uncharacterized protein</fullName>
    </submittedName>
</protein>
<evidence type="ECO:0000313" key="1">
    <source>
        <dbReference type="EMBL" id="QJB04010.1"/>
    </source>
</evidence>
<proteinExistence type="predicted"/>
<sequence>MVLAAMSIAFLVWFCVECRCAEIVKDSLIPDQWIVYDDKGNRSGVVKKDSLIPGRFRVYDKTGKLVGEIVKGGT</sequence>
<gene>
    <name evidence="1" type="ORF">MM171B00502_0003</name>
</gene>
<dbReference type="EMBL" id="MT143869">
    <property type="protein sequence ID" value="QJB04010.1"/>
    <property type="molecule type" value="Genomic_DNA"/>
</dbReference>
<reference evidence="1" key="1">
    <citation type="submission" date="2020-03" db="EMBL/GenBank/DDBJ databases">
        <title>The deep terrestrial virosphere.</title>
        <authorList>
            <person name="Holmfeldt K."/>
            <person name="Nilsson E."/>
            <person name="Simone D."/>
            <person name="Lopez-Fernandez M."/>
            <person name="Wu X."/>
            <person name="de Brujin I."/>
            <person name="Lundin D."/>
            <person name="Andersson A."/>
            <person name="Bertilsson S."/>
            <person name="Dopson M."/>
        </authorList>
    </citation>
    <scope>NUCLEOTIDE SEQUENCE</scope>
    <source>
        <strain evidence="1">MM171B00502</strain>
    </source>
</reference>